<dbReference type="EMBL" id="MIKC01000009">
    <property type="protein sequence ID" value="OEG22947.1"/>
    <property type="molecule type" value="Genomic_DNA"/>
</dbReference>
<evidence type="ECO:0000313" key="4">
    <source>
        <dbReference type="EMBL" id="OEG22947.1"/>
    </source>
</evidence>
<comment type="caution">
    <text evidence="4">The sequence shown here is derived from an EMBL/GenBank/DDBJ whole genome shotgun (WGS) entry which is preliminary data.</text>
</comment>
<evidence type="ECO:0000256" key="2">
    <source>
        <dbReference type="SAM" id="SignalP"/>
    </source>
</evidence>
<dbReference type="InterPro" id="IPR031989">
    <property type="entry name" value="DUF5067"/>
</dbReference>
<dbReference type="InterPro" id="IPR029050">
    <property type="entry name" value="Immunoprotect_excell_Ig-like"/>
</dbReference>
<dbReference type="Pfam" id="PF16729">
    <property type="entry name" value="DUF5067"/>
    <property type="match status" value="1"/>
</dbReference>
<proteinExistence type="predicted"/>
<dbReference type="AlphaFoldDB" id="A0A1E5HDC1"/>
<dbReference type="OrthoDB" id="2231627at2"/>
<dbReference type="Gene3D" id="2.60.40.1240">
    <property type="match status" value="1"/>
</dbReference>
<sequence>MMKFRKVIFMKTRKILFSIALLMCLSNIIGCSAKKTWSFSEKENTFIGNTAKIKIKKEEKIPLSGGGYAVRVYYKVTNLDSKKTDGYSLILQQINGLYQDGKELDSATIVGAEVDDAETAVTTEIEPEKTEEVYVDYSVINYESEIEISFSEDGSSEERAKYTFKPDNLSEANTKGLFN</sequence>
<organism evidence="4 5">
    <name type="scientific">Enterococcus ureilyticus</name>
    <dbReference type="NCBI Taxonomy" id="1131292"/>
    <lineage>
        <taxon>Bacteria</taxon>
        <taxon>Bacillati</taxon>
        <taxon>Bacillota</taxon>
        <taxon>Bacilli</taxon>
        <taxon>Lactobacillales</taxon>
        <taxon>Enterococcaceae</taxon>
        <taxon>Enterococcus</taxon>
    </lineage>
</organism>
<gene>
    <name evidence="4" type="ORF">BCR24_13915</name>
</gene>
<name>A0A1E5HDC1_9ENTE</name>
<evidence type="ECO:0000259" key="3">
    <source>
        <dbReference type="Pfam" id="PF16729"/>
    </source>
</evidence>
<reference evidence="5" key="1">
    <citation type="submission" date="2016-09" db="EMBL/GenBank/DDBJ databases">
        <authorList>
            <person name="Gulvik C.A."/>
        </authorList>
    </citation>
    <scope>NUCLEOTIDE SEQUENCE [LARGE SCALE GENOMIC DNA]</scope>
    <source>
        <strain evidence="5">LMG 26676</strain>
    </source>
</reference>
<dbReference type="STRING" id="1131292.BCR24_13915"/>
<evidence type="ECO:0000256" key="1">
    <source>
        <dbReference type="ARBA" id="ARBA00022729"/>
    </source>
</evidence>
<protein>
    <recommendedName>
        <fullName evidence="3">DUF5067 domain-containing protein</fullName>
    </recommendedName>
</protein>
<keyword evidence="1 2" id="KW-0732">Signal</keyword>
<keyword evidence="5" id="KW-1185">Reference proteome</keyword>
<accession>A0A1E5HDC1</accession>
<evidence type="ECO:0000313" key="5">
    <source>
        <dbReference type="Proteomes" id="UP000094469"/>
    </source>
</evidence>
<feature type="domain" description="DUF5067" evidence="3">
    <location>
        <begin position="31"/>
        <end position="151"/>
    </location>
</feature>
<dbReference type="Proteomes" id="UP000094469">
    <property type="component" value="Unassembled WGS sequence"/>
</dbReference>
<feature type="chain" id="PRO_5009178362" description="DUF5067 domain-containing protein" evidence="2">
    <location>
        <begin position="34"/>
        <end position="179"/>
    </location>
</feature>
<feature type="signal peptide" evidence="2">
    <location>
        <begin position="1"/>
        <end position="33"/>
    </location>
</feature>